<dbReference type="PANTHER" id="PTHR30055">
    <property type="entry name" value="HTH-TYPE TRANSCRIPTIONAL REGULATOR RUTR"/>
    <property type="match status" value="1"/>
</dbReference>
<dbReference type="SUPFAM" id="SSF46689">
    <property type="entry name" value="Homeodomain-like"/>
    <property type="match status" value="1"/>
</dbReference>
<dbReference type="PANTHER" id="PTHR30055:SF234">
    <property type="entry name" value="HTH-TYPE TRANSCRIPTIONAL REGULATOR BETI"/>
    <property type="match status" value="1"/>
</dbReference>
<evidence type="ECO:0000256" key="1">
    <source>
        <dbReference type="ARBA" id="ARBA00023015"/>
    </source>
</evidence>
<keyword evidence="2 4" id="KW-0238">DNA-binding</keyword>
<keyword evidence="8" id="KW-1185">Reference proteome</keyword>
<dbReference type="Gene3D" id="1.10.357.10">
    <property type="entry name" value="Tetracycline Repressor, domain 2"/>
    <property type="match status" value="1"/>
</dbReference>
<dbReference type="SUPFAM" id="SSF48498">
    <property type="entry name" value="Tetracyclin repressor-like, C-terminal domain"/>
    <property type="match status" value="1"/>
</dbReference>
<dbReference type="PRINTS" id="PR00455">
    <property type="entry name" value="HTHTETR"/>
</dbReference>
<comment type="caution">
    <text evidence="7">The sequence shown here is derived from an EMBL/GenBank/DDBJ whole genome shotgun (WGS) entry which is preliminary data.</text>
</comment>
<dbReference type="AlphaFoldDB" id="A0A7Y0LUX8"/>
<dbReference type="Pfam" id="PF00440">
    <property type="entry name" value="TetR_N"/>
    <property type="match status" value="1"/>
</dbReference>
<sequence>MTLRADAARNREAIVEAARAVFAEQGLEAPLDDIAKRAGTGNATLYRRFPTRADLVAAVFAERMAEHVDAVEAGLADVDPWDGFASYIRAVGAMQARDRGIADLVTMNVEAPEIEELRTRAYEGLVRLVARAHDAGVLRADFTDQDVVLLLMANAGLVERAHGITAEASARLLALVLDGLRAGAATAGPPAPPAGRVVAAMRRNGERRLGCGSRPKPGPGSAPTTQTPHHFREGRLT</sequence>
<evidence type="ECO:0000256" key="4">
    <source>
        <dbReference type="PROSITE-ProRule" id="PRU00335"/>
    </source>
</evidence>
<dbReference type="InterPro" id="IPR001647">
    <property type="entry name" value="HTH_TetR"/>
</dbReference>
<dbReference type="Pfam" id="PF21597">
    <property type="entry name" value="TetR_C_43"/>
    <property type="match status" value="1"/>
</dbReference>
<feature type="region of interest" description="Disordered" evidence="5">
    <location>
        <begin position="207"/>
        <end position="237"/>
    </location>
</feature>
<dbReference type="InterPro" id="IPR050109">
    <property type="entry name" value="HTH-type_TetR-like_transc_reg"/>
</dbReference>
<proteinExistence type="predicted"/>
<feature type="DNA-binding region" description="H-T-H motif" evidence="4">
    <location>
        <begin position="30"/>
        <end position="49"/>
    </location>
</feature>
<keyword evidence="1" id="KW-0805">Transcription regulation</keyword>
<dbReference type="InterPro" id="IPR049445">
    <property type="entry name" value="TetR_SbtR-like_C"/>
</dbReference>
<dbReference type="GO" id="GO:0003700">
    <property type="term" value="F:DNA-binding transcription factor activity"/>
    <property type="evidence" value="ECO:0007669"/>
    <property type="project" value="TreeGrafter"/>
</dbReference>
<dbReference type="RefSeq" id="WP_169322607.1">
    <property type="nucleotide sequence ID" value="NZ_JABCJJ010000001.1"/>
</dbReference>
<feature type="domain" description="HTH tetR-type" evidence="6">
    <location>
        <begin position="8"/>
        <end position="67"/>
    </location>
</feature>
<evidence type="ECO:0000313" key="8">
    <source>
        <dbReference type="Proteomes" id="UP000562124"/>
    </source>
</evidence>
<evidence type="ECO:0000313" key="7">
    <source>
        <dbReference type="EMBL" id="NMR18672.1"/>
    </source>
</evidence>
<organism evidence="7 8">
    <name type="scientific">Cellulomonas fimi</name>
    <dbReference type="NCBI Taxonomy" id="1708"/>
    <lineage>
        <taxon>Bacteria</taxon>
        <taxon>Bacillati</taxon>
        <taxon>Actinomycetota</taxon>
        <taxon>Actinomycetes</taxon>
        <taxon>Micrococcales</taxon>
        <taxon>Cellulomonadaceae</taxon>
        <taxon>Cellulomonas</taxon>
    </lineage>
</organism>
<dbReference type="InterPro" id="IPR036271">
    <property type="entry name" value="Tet_transcr_reg_TetR-rel_C_sf"/>
</dbReference>
<protein>
    <submittedName>
        <fullName evidence="7">TetR/AcrR family transcriptional regulator</fullName>
    </submittedName>
</protein>
<dbReference type="Proteomes" id="UP000562124">
    <property type="component" value="Unassembled WGS sequence"/>
</dbReference>
<keyword evidence="3" id="KW-0804">Transcription</keyword>
<dbReference type="EMBL" id="JABCJJ010000001">
    <property type="protein sequence ID" value="NMR18672.1"/>
    <property type="molecule type" value="Genomic_DNA"/>
</dbReference>
<name>A0A7Y0LUX8_CELFI</name>
<dbReference type="GO" id="GO:0000976">
    <property type="term" value="F:transcription cis-regulatory region binding"/>
    <property type="evidence" value="ECO:0007669"/>
    <property type="project" value="TreeGrafter"/>
</dbReference>
<accession>A0A7Y0LUX8</accession>
<evidence type="ECO:0000256" key="2">
    <source>
        <dbReference type="ARBA" id="ARBA00023125"/>
    </source>
</evidence>
<evidence type="ECO:0000256" key="5">
    <source>
        <dbReference type="SAM" id="MobiDB-lite"/>
    </source>
</evidence>
<evidence type="ECO:0000256" key="3">
    <source>
        <dbReference type="ARBA" id="ARBA00023163"/>
    </source>
</evidence>
<gene>
    <name evidence="7" type="ORF">HIR71_00255</name>
</gene>
<dbReference type="PROSITE" id="PS50977">
    <property type="entry name" value="HTH_TETR_2"/>
    <property type="match status" value="1"/>
</dbReference>
<evidence type="ECO:0000259" key="6">
    <source>
        <dbReference type="PROSITE" id="PS50977"/>
    </source>
</evidence>
<reference evidence="7 8" key="1">
    <citation type="submission" date="2020-04" db="EMBL/GenBank/DDBJ databases">
        <title>Sequencing and Assembly of C. fimi.</title>
        <authorList>
            <person name="Ramsey A.R."/>
        </authorList>
    </citation>
    <scope>NUCLEOTIDE SEQUENCE [LARGE SCALE GENOMIC DNA]</scope>
    <source>
        <strain evidence="7 8">SB</strain>
    </source>
</reference>
<dbReference type="InterPro" id="IPR009057">
    <property type="entry name" value="Homeodomain-like_sf"/>
</dbReference>